<keyword evidence="1" id="KW-0472">Membrane</keyword>
<dbReference type="Pfam" id="PF07715">
    <property type="entry name" value="Plug"/>
    <property type="match status" value="1"/>
</dbReference>
<keyword evidence="1" id="KW-0813">Transport</keyword>
<keyword evidence="1" id="KW-0998">Cell outer membrane</keyword>
<protein>
    <submittedName>
        <fullName evidence="3">SusC/RagA family TonB-linked outer membrane protein</fullName>
    </submittedName>
</protein>
<dbReference type="RefSeq" id="WP_254170189.1">
    <property type="nucleotide sequence ID" value="NZ_JAHESF010000076.1"/>
</dbReference>
<dbReference type="NCBIfam" id="TIGR04056">
    <property type="entry name" value="OMP_RagA_SusC"/>
    <property type="match status" value="1"/>
</dbReference>
<accession>A0AAP2DUK4</accession>
<reference evidence="3 4" key="1">
    <citation type="submission" date="2021-05" db="EMBL/GenBank/DDBJ databases">
        <title>A Polyphasic approach of four new species of the genus Ohtaekwangia: Ohtaekwangia histidinii sp. nov., Ohtaekwangia cretensis sp. nov., Ohtaekwangia indiensis sp. nov., Ohtaekwangia reichenbachii sp. nov. from diverse environment.</title>
        <authorList>
            <person name="Octaviana S."/>
        </authorList>
    </citation>
    <scope>NUCLEOTIDE SEQUENCE [LARGE SCALE GENOMIC DNA]</scope>
    <source>
        <strain evidence="3 4">PWU4</strain>
    </source>
</reference>
<feature type="domain" description="TonB-dependent receptor plug" evidence="2">
    <location>
        <begin position="220"/>
        <end position="345"/>
    </location>
</feature>
<comment type="similarity">
    <text evidence="1">Belongs to the TonB-dependent receptor family.</text>
</comment>
<dbReference type="SUPFAM" id="SSF56935">
    <property type="entry name" value="Porins"/>
    <property type="match status" value="1"/>
</dbReference>
<dbReference type="InterPro" id="IPR023996">
    <property type="entry name" value="TonB-dep_OMP_SusC/RagA"/>
</dbReference>
<dbReference type="SUPFAM" id="SSF49464">
    <property type="entry name" value="Carboxypeptidase regulatory domain-like"/>
    <property type="match status" value="1"/>
</dbReference>
<dbReference type="InterPro" id="IPR012910">
    <property type="entry name" value="Plug_dom"/>
</dbReference>
<evidence type="ECO:0000259" key="2">
    <source>
        <dbReference type="Pfam" id="PF07715"/>
    </source>
</evidence>
<dbReference type="NCBIfam" id="TIGR04057">
    <property type="entry name" value="SusC_RagA_signa"/>
    <property type="match status" value="1"/>
</dbReference>
<evidence type="ECO:0000256" key="1">
    <source>
        <dbReference type="PROSITE-ProRule" id="PRU01360"/>
    </source>
</evidence>
<proteinExistence type="inferred from homology"/>
<dbReference type="InterPro" id="IPR023997">
    <property type="entry name" value="TonB-dep_OMP_SusC/RagA_CS"/>
</dbReference>
<evidence type="ECO:0000313" key="3">
    <source>
        <dbReference type="EMBL" id="MBT1701507.1"/>
    </source>
</evidence>
<dbReference type="PROSITE" id="PS52016">
    <property type="entry name" value="TONB_DEPENDENT_REC_3"/>
    <property type="match status" value="1"/>
</dbReference>
<organism evidence="3 4">
    <name type="scientific">Chryseosolibacter histidini</name>
    <dbReference type="NCBI Taxonomy" id="2782349"/>
    <lineage>
        <taxon>Bacteria</taxon>
        <taxon>Pseudomonadati</taxon>
        <taxon>Bacteroidota</taxon>
        <taxon>Cytophagia</taxon>
        <taxon>Cytophagales</taxon>
        <taxon>Chryseotaleaceae</taxon>
        <taxon>Chryseosolibacter</taxon>
    </lineage>
</organism>
<dbReference type="Proteomes" id="UP001319200">
    <property type="component" value="Unassembled WGS sequence"/>
</dbReference>
<sequence>MKVGLFYTILVITSSQFIFAYSSFGQLPEQRMTRVSLRNQDLETLFVKLQEQTGLSFIIPGEVAKTKSINLQKADRTVKEVLDIVLYNTGLAYDFSENLVFIYEDTIRKTKAVDKSNLLSSLTLKVTGKVITASEKVSLPGVSIIVKGTNKGTTTDMDGEFVIEVEEKDILVFTSIGYKNLEIQVNGQTIIDVLMEEDVTSLNEVVINAGYYKTTDRTRTGNIVKVAAKEIETQPVTSPLMALQGRVPGLEISPNSGVPGSAPKILLRGRSSLRNDFLDDTKNGPLFIIDGVPIDPSPLRTASVVVTTNGFDPLAALNPANIESIEVLKDADATAIYGSRGANGVILITTKQATAKGKTNIDVSLYSGVGKIVNRMDVLNTQQYLQMRQEAFANDGESPGILDYDVNGTWGEERNTDWQEKLLGGKADIFDVSAGISGGSANTSFRLGGSYHKEGVIYSKGFGFQRATGNFSLNHFSENKRFNVSLTANYGANNNKLFQHGDFVTAALNLPPNAPALFDENGSLNWGIIEVGTSKVATFFNPLAKLRNTTDVVNGNLVVNGTLSYKLFSQFHIKTNIGFTELNSRETTKYPIAASAPTLILPNSTGSAIFANNYRKSWLAEPQLSYAVDYRQHSINAVIGASWQENVGEYKTITGSGYSSDLFLNSLRAARSVTIGSDLTSEYKYVAVFLRVGYDFKGKYLANITGRRDGSSRFGPNHKFGNFGAVGAAWVFSNENFVRDHVPVISFGKIRGSYGITGNDQIGDYKFYDTYSISQYPYQGMTSLSPTALFNPNFAWEATKKLEGAIELSLFKEKVFLEINRYVHTSSNQLIQYQLPATSGFNSVFSNFNATVENSGWESIIRFKIFRTLNFGWTTSLNISANRNRLVSFPDIENSSYANFYKVGESLSIQKRYDYKGISPLTGWYEVRDIKNDGILNAEDRQFSSPVDRKYYGGFDNTFSCGSFELSFLFQFSKQQKLAYMYAMPGYRNYNLPAEVLSRWRKPGDVTAIGKFTQNSANFSSFAQLTNSDYWIRDASFVRLKTLTVSYSLPPKILKSAKLHGARIYFQGQNLLTFTKYPGFDPETGTSLPPLKVLSGGLQLTF</sequence>
<dbReference type="GO" id="GO:0009279">
    <property type="term" value="C:cell outer membrane"/>
    <property type="evidence" value="ECO:0007669"/>
    <property type="project" value="UniProtKB-SubCell"/>
</dbReference>
<name>A0AAP2DUK4_9BACT</name>
<dbReference type="InterPro" id="IPR008969">
    <property type="entry name" value="CarboxyPept-like_regulatory"/>
</dbReference>
<dbReference type="InterPro" id="IPR039426">
    <property type="entry name" value="TonB-dep_rcpt-like"/>
</dbReference>
<keyword evidence="1" id="KW-0812">Transmembrane</keyword>
<dbReference type="AlphaFoldDB" id="A0AAP2DUK4"/>
<gene>
    <name evidence="3" type="ORF">KK083_31735</name>
</gene>
<dbReference type="Pfam" id="PF13715">
    <property type="entry name" value="CarbopepD_reg_2"/>
    <property type="match status" value="1"/>
</dbReference>
<comment type="subcellular location">
    <subcellularLocation>
        <location evidence="1">Cell outer membrane</location>
        <topology evidence="1">Multi-pass membrane protein</topology>
    </subcellularLocation>
</comment>
<keyword evidence="1" id="KW-1134">Transmembrane beta strand</keyword>
<keyword evidence="4" id="KW-1185">Reference proteome</keyword>
<evidence type="ECO:0000313" key="4">
    <source>
        <dbReference type="Proteomes" id="UP001319200"/>
    </source>
</evidence>
<dbReference type="Gene3D" id="2.60.40.1120">
    <property type="entry name" value="Carboxypeptidase-like, regulatory domain"/>
    <property type="match status" value="1"/>
</dbReference>
<comment type="caution">
    <text evidence="3">The sequence shown here is derived from an EMBL/GenBank/DDBJ whole genome shotgun (WGS) entry which is preliminary data.</text>
</comment>
<dbReference type="Gene3D" id="2.170.130.10">
    <property type="entry name" value="TonB-dependent receptor, plug domain"/>
    <property type="match status" value="1"/>
</dbReference>
<dbReference type="EMBL" id="JAHESF010000076">
    <property type="protein sequence ID" value="MBT1701507.1"/>
    <property type="molecule type" value="Genomic_DNA"/>
</dbReference>
<dbReference type="InterPro" id="IPR037066">
    <property type="entry name" value="Plug_dom_sf"/>
</dbReference>